<reference evidence="15 16" key="1">
    <citation type="submission" date="2019-01" db="EMBL/GenBank/DDBJ databases">
        <authorList>
            <consortium name="Pathogen Informatics"/>
        </authorList>
    </citation>
    <scope>NUCLEOTIDE SEQUENCE [LARGE SCALE GENOMIC DNA]</scope>
    <source>
        <strain evidence="15 16">NCTC10119</strain>
    </source>
</reference>
<dbReference type="GO" id="GO:0008289">
    <property type="term" value="F:lipid binding"/>
    <property type="evidence" value="ECO:0007669"/>
    <property type="project" value="UniProtKB-KW"/>
</dbReference>
<evidence type="ECO:0000256" key="6">
    <source>
        <dbReference type="ARBA" id="ARBA00022692"/>
    </source>
</evidence>
<dbReference type="SMR" id="A0AAN4XGN3"/>
<evidence type="ECO:0000256" key="4">
    <source>
        <dbReference type="ARBA" id="ARBA00022475"/>
    </source>
</evidence>
<evidence type="ECO:0000256" key="3">
    <source>
        <dbReference type="ARBA" id="ARBA00022448"/>
    </source>
</evidence>
<keyword evidence="9 13" id="KW-0406">Ion transport</keyword>
<keyword evidence="11 13" id="KW-0472">Membrane</keyword>
<accession>A0AAN4XGN3</accession>
<feature type="transmembrane region" description="Helical" evidence="13">
    <location>
        <begin position="77"/>
        <end position="102"/>
    </location>
</feature>
<dbReference type="Proteomes" id="UP000289557">
    <property type="component" value="Chromosome"/>
</dbReference>
<evidence type="ECO:0000256" key="13">
    <source>
        <dbReference type="HAMAP-Rule" id="MF_01396"/>
    </source>
</evidence>
<dbReference type="InterPro" id="IPR000454">
    <property type="entry name" value="ATP_synth_F0_csu"/>
</dbReference>
<gene>
    <name evidence="13 15" type="primary">atpE</name>
    <name evidence="15" type="ORF">NCTC10119_00095</name>
</gene>
<dbReference type="CDD" id="cd18184">
    <property type="entry name" value="ATP-synt_Fo_c_NaATPase"/>
    <property type="match status" value="1"/>
</dbReference>
<dbReference type="Pfam" id="PF00137">
    <property type="entry name" value="ATP-synt_C"/>
    <property type="match status" value="1"/>
</dbReference>
<dbReference type="PROSITE" id="PS00605">
    <property type="entry name" value="ATPASE_C"/>
    <property type="match status" value="1"/>
</dbReference>
<keyword evidence="6 13" id="KW-0812">Transmembrane</keyword>
<evidence type="ECO:0000313" key="15">
    <source>
        <dbReference type="EMBL" id="VEU56843.1"/>
    </source>
</evidence>
<evidence type="ECO:0000256" key="1">
    <source>
        <dbReference type="ARBA" id="ARBA00004141"/>
    </source>
</evidence>
<dbReference type="AlphaFoldDB" id="A0AAN4XGN3"/>
<dbReference type="GO" id="GO:0045259">
    <property type="term" value="C:proton-transporting ATP synthase complex"/>
    <property type="evidence" value="ECO:0007669"/>
    <property type="project" value="UniProtKB-KW"/>
</dbReference>
<comment type="subcellular location">
    <subcellularLocation>
        <location evidence="13">Cell membrane</location>
        <topology evidence="13">Multi-pass membrane protein</topology>
    </subcellularLocation>
    <subcellularLocation>
        <location evidence="1">Membrane</location>
        <topology evidence="1">Multi-pass membrane protein</topology>
    </subcellularLocation>
</comment>
<dbReference type="GeneID" id="66608712"/>
<evidence type="ECO:0000256" key="7">
    <source>
        <dbReference type="ARBA" id="ARBA00022781"/>
    </source>
</evidence>
<dbReference type="GO" id="GO:0046933">
    <property type="term" value="F:proton-transporting ATP synthase activity, rotational mechanism"/>
    <property type="evidence" value="ECO:0007669"/>
    <property type="project" value="UniProtKB-UniRule"/>
</dbReference>
<keyword evidence="4 13" id="KW-1003">Cell membrane</keyword>
<keyword evidence="3 13" id="KW-0813">Transport</keyword>
<keyword evidence="7 13" id="KW-0375">Hydrogen ion transport</keyword>
<dbReference type="EMBL" id="LR214945">
    <property type="protein sequence ID" value="VEU56843.1"/>
    <property type="molecule type" value="Genomic_DNA"/>
</dbReference>
<dbReference type="SUPFAM" id="SSF81333">
    <property type="entry name" value="F1F0 ATP synthase subunit C"/>
    <property type="match status" value="1"/>
</dbReference>
<dbReference type="InterPro" id="IPR038662">
    <property type="entry name" value="ATP_synth_F0_csu_sf"/>
</dbReference>
<evidence type="ECO:0000256" key="9">
    <source>
        <dbReference type="ARBA" id="ARBA00023065"/>
    </source>
</evidence>
<evidence type="ECO:0000256" key="5">
    <source>
        <dbReference type="ARBA" id="ARBA00022547"/>
    </source>
</evidence>
<dbReference type="FunFam" id="1.20.20.10:FF:000004">
    <property type="entry name" value="ATP synthase subunit c"/>
    <property type="match status" value="1"/>
</dbReference>
<evidence type="ECO:0000256" key="2">
    <source>
        <dbReference type="ARBA" id="ARBA00006704"/>
    </source>
</evidence>
<evidence type="ECO:0000313" key="16">
    <source>
        <dbReference type="Proteomes" id="UP000289557"/>
    </source>
</evidence>
<protein>
    <recommendedName>
        <fullName evidence="13">ATP synthase subunit c</fullName>
    </recommendedName>
    <alternativeName>
        <fullName evidence="13">ATP synthase F(0) sector subunit c</fullName>
    </alternativeName>
    <alternativeName>
        <fullName evidence="13">F-type ATPase subunit c</fullName>
        <shortName evidence="13">F-ATPase subunit c</shortName>
    </alternativeName>
    <alternativeName>
        <fullName evidence="13">Lipid-binding protein</fullName>
    </alternativeName>
</protein>
<feature type="site" description="Reversibly protonated during proton transport" evidence="13">
    <location>
        <position position="86"/>
    </location>
</feature>
<organism evidence="15 16">
    <name type="scientific">Mycoplasmoides pneumoniae</name>
    <name type="common">Mycoplasma pneumoniae</name>
    <dbReference type="NCBI Taxonomy" id="2104"/>
    <lineage>
        <taxon>Bacteria</taxon>
        <taxon>Bacillati</taxon>
        <taxon>Mycoplasmatota</taxon>
        <taxon>Mycoplasmoidales</taxon>
        <taxon>Mycoplasmoidaceae</taxon>
        <taxon>Mycoplasmoides</taxon>
    </lineage>
</organism>
<dbReference type="PRINTS" id="PR00124">
    <property type="entry name" value="ATPASEC"/>
</dbReference>
<dbReference type="GO" id="GO:0033177">
    <property type="term" value="C:proton-transporting two-sector ATPase complex, proton-transporting domain"/>
    <property type="evidence" value="ECO:0007669"/>
    <property type="project" value="InterPro"/>
</dbReference>
<dbReference type="GO" id="GO:0005886">
    <property type="term" value="C:plasma membrane"/>
    <property type="evidence" value="ECO:0007669"/>
    <property type="project" value="UniProtKB-SubCell"/>
</dbReference>
<evidence type="ECO:0000256" key="10">
    <source>
        <dbReference type="ARBA" id="ARBA00023121"/>
    </source>
</evidence>
<comment type="function">
    <text evidence="13">Key component of the F(0) channel; it plays a direct role in translocation across the membrane. A homomeric c-ring of between 10-14 subunits forms the central stalk rotor element with the F(1) delta and epsilon subunits.</text>
</comment>
<dbReference type="InterPro" id="IPR002379">
    <property type="entry name" value="ATPase_proteolipid_c-like_dom"/>
</dbReference>
<dbReference type="PANTHER" id="PTHR10031:SF0">
    <property type="entry name" value="ATPASE PROTEIN 9"/>
    <property type="match status" value="1"/>
</dbReference>
<dbReference type="RefSeq" id="WP_010874960.1">
    <property type="nucleotide sequence ID" value="NZ_AP017318.1"/>
</dbReference>
<sequence>MEHVNEILATVGRILHETTTANTNVANKSTERLGAYIGAGITMVGGATVGLGQGYIFGKAVEAVARNPEVEKQVFKLIFIGSAISESSSIYSLLIAFILIFVSGA</sequence>
<name>A0AAN4XGN3_MYCPM</name>
<evidence type="ECO:0000259" key="14">
    <source>
        <dbReference type="Pfam" id="PF00137"/>
    </source>
</evidence>
<keyword evidence="5 13" id="KW-0138">CF(0)</keyword>
<dbReference type="InterPro" id="IPR020537">
    <property type="entry name" value="ATP_synth_F0_csu_DDCD_BS"/>
</dbReference>
<dbReference type="HAMAP" id="MF_01396">
    <property type="entry name" value="ATP_synth_c_bact"/>
    <property type="match status" value="1"/>
</dbReference>
<comment type="similarity">
    <text evidence="2 13">Belongs to the ATPase C chain family.</text>
</comment>
<feature type="domain" description="V-ATPase proteolipid subunit C-like" evidence="14">
    <location>
        <begin position="37"/>
        <end position="99"/>
    </location>
</feature>
<keyword evidence="10 13" id="KW-0446">Lipid-binding</keyword>
<dbReference type="NCBIfam" id="NF005521">
    <property type="entry name" value="PRK07159.1"/>
    <property type="match status" value="1"/>
</dbReference>
<evidence type="ECO:0000256" key="11">
    <source>
        <dbReference type="ARBA" id="ARBA00023136"/>
    </source>
</evidence>
<keyword evidence="12 13" id="KW-0066">ATP synthesis</keyword>
<keyword evidence="8 13" id="KW-1133">Transmembrane helix</keyword>
<dbReference type="InterPro" id="IPR035921">
    <property type="entry name" value="F/V-ATP_Csub_sf"/>
</dbReference>
<proteinExistence type="inferred from homology"/>
<feature type="transmembrane region" description="Helical" evidence="13">
    <location>
        <begin position="33"/>
        <end position="56"/>
    </location>
</feature>
<evidence type="ECO:0000256" key="8">
    <source>
        <dbReference type="ARBA" id="ARBA00022989"/>
    </source>
</evidence>
<dbReference type="Gene3D" id="1.20.20.10">
    <property type="entry name" value="F1F0 ATP synthase subunit C"/>
    <property type="match status" value="1"/>
</dbReference>
<comment type="function">
    <text evidence="13">F(1)F(0) ATP synthase produces ATP from ADP in the presence of a proton or sodium gradient. F-type ATPases consist of two structural domains, F(1) containing the extramembraneous catalytic core and F(0) containing the membrane proton channel, linked together by a central stalk and a peripheral stalk. During catalysis, ATP synthesis in the catalytic domain of F(1) is coupled via a rotary mechanism of the central stalk subunits to proton translocation.</text>
</comment>
<dbReference type="PANTHER" id="PTHR10031">
    <property type="entry name" value="ATP SYNTHASE LIPID-BINDING PROTEIN, MITOCHONDRIAL"/>
    <property type="match status" value="1"/>
</dbReference>
<evidence type="ECO:0000256" key="12">
    <source>
        <dbReference type="ARBA" id="ARBA00023310"/>
    </source>
</evidence>